<accession>A0A4Y2NAA1</accession>
<evidence type="ECO:0000259" key="1">
    <source>
        <dbReference type="Pfam" id="PF20700"/>
    </source>
</evidence>
<dbReference type="EMBL" id="BGPR01008802">
    <property type="protein sequence ID" value="GBN36181.1"/>
    <property type="molecule type" value="Genomic_DNA"/>
</dbReference>
<dbReference type="AlphaFoldDB" id="A0A4Y2NAA1"/>
<organism evidence="2 3">
    <name type="scientific">Araneus ventricosus</name>
    <name type="common">Orbweaver spider</name>
    <name type="synonym">Epeira ventricosa</name>
    <dbReference type="NCBI Taxonomy" id="182803"/>
    <lineage>
        <taxon>Eukaryota</taxon>
        <taxon>Metazoa</taxon>
        <taxon>Ecdysozoa</taxon>
        <taxon>Arthropoda</taxon>
        <taxon>Chelicerata</taxon>
        <taxon>Arachnida</taxon>
        <taxon>Araneae</taxon>
        <taxon>Araneomorphae</taxon>
        <taxon>Entelegynae</taxon>
        <taxon>Araneoidea</taxon>
        <taxon>Araneidae</taxon>
        <taxon>Araneus</taxon>
    </lineage>
</organism>
<evidence type="ECO:0000313" key="2">
    <source>
        <dbReference type="EMBL" id="GBN36181.1"/>
    </source>
</evidence>
<dbReference type="Pfam" id="PF20700">
    <property type="entry name" value="Mutator"/>
    <property type="match status" value="1"/>
</dbReference>
<feature type="domain" description="Mutator-like transposase" evidence="1">
    <location>
        <begin position="74"/>
        <end position="391"/>
    </location>
</feature>
<keyword evidence="3" id="KW-1185">Reference proteome</keyword>
<proteinExistence type="predicted"/>
<evidence type="ECO:0000313" key="3">
    <source>
        <dbReference type="Proteomes" id="UP000499080"/>
    </source>
</evidence>
<dbReference type="PANTHER" id="PTHR33309">
    <property type="entry name" value="KERATIN, ULTRA HIGH-SULFUR MATRIX PROTEIN-LIKE"/>
    <property type="match status" value="1"/>
</dbReference>
<name>A0A4Y2NAA1_ARAVE</name>
<reference evidence="2 3" key="1">
    <citation type="journal article" date="2019" name="Sci. Rep.">
        <title>Orb-weaving spider Araneus ventricosus genome elucidates the spidroin gene catalogue.</title>
        <authorList>
            <person name="Kono N."/>
            <person name="Nakamura H."/>
            <person name="Ohtoshi R."/>
            <person name="Moran D.A.P."/>
            <person name="Shinohara A."/>
            <person name="Yoshida Y."/>
            <person name="Fujiwara M."/>
            <person name="Mori M."/>
            <person name="Tomita M."/>
            <person name="Arakawa K."/>
        </authorList>
    </citation>
    <scope>NUCLEOTIDE SEQUENCE [LARGE SCALE GENOMIC DNA]</scope>
</reference>
<dbReference type="InterPro" id="IPR049012">
    <property type="entry name" value="Mutator_transp_dom"/>
</dbReference>
<protein>
    <recommendedName>
        <fullName evidence="1">Mutator-like transposase domain-containing protein</fullName>
    </recommendedName>
</protein>
<dbReference type="Proteomes" id="UP000499080">
    <property type="component" value="Unassembled WGS sequence"/>
</dbReference>
<dbReference type="PANTHER" id="PTHR33309:SF3">
    <property type="entry name" value="CCHC-TYPE DOMAIN-CONTAINING PROTEIN"/>
    <property type="match status" value="1"/>
</dbReference>
<gene>
    <name evidence="2" type="ORF">AVEN_261593_1</name>
</gene>
<comment type="caution">
    <text evidence="2">The sequence shown here is derived from an EMBL/GenBank/DDBJ whole genome shotgun (WGS) entry which is preliminary data.</text>
</comment>
<sequence length="552" mass="61748">MPKYRTKRTKNRSFHGNRFTNANQSVEEPATATATASKLIMNDCAELKDEVNGRNELKRNRIMDIFILNCVFSALCCPQCLKTGLKLTEDSRFGLCSDFTLTCKCGYMNGFTSTAKIGRKSTLNSLLVLGLRLIGKGFTAGKKLLCTVNLPFMSKSTFRRHEYQLFKAVRCAPDKNMKEAATEVRTKTKTSSCGVSVDGTWQRRGHNSLNGCVSAISIDTGKVLDLEPMSLYCRYCDKKKNNDDHVCRNHVGSSASMETVGAYRIFDRSKQCKRLKYTKYYGDGDSNVFNAVKDIYGPDSVEKLECIGHVQKRVGSRLRNLKKKQKGLGGKGKLTDKLIDKLQNYYGIAIRSNIGNLQNTQSAVIAAFYHCCSGKNKQMHKQCPKGGDSWCKYQRAVHEGKVFVEKSPGLPNDIINSIKTTYMSLCDSNLLSICLHGKTQNNNESFNNVIWTILPKETFVEMQSLTLGVNIAVLLFNSGYLGLLDVFKNLGVSLGQETVKNFSLMDSERVKSAKRHSLPTSKLSRKKRKSAKKAKLLNFQVKEGVTYKCGEF</sequence>